<dbReference type="GO" id="GO:0000447">
    <property type="term" value="P:endonucleolytic cleavage in ITS1 to separate SSU-rRNA from 5.8S rRNA and LSU-rRNA from tricistronic rRNA transcript (SSU-rRNA, 5.8S rRNA, LSU-rRNA)"/>
    <property type="evidence" value="ECO:0007669"/>
    <property type="project" value="TreeGrafter"/>
</dbReference>
<keyword evidence="9" id="KW-1185">Reference proteome</keyword>
<evidence type="ECO:0000256" key="7">
    <source>
        <dbReference type="SAM" id="MobiDB-lite"/>
    </source>
</evidence>
<dbReference type="GO" id="GO:0034462">
    <property type="term" value="P:small-subunit processome assembly"/>
    <property type="evidence" value="ECO:0007669"/>
    <property type="project" value="TreeGrafter"/>
</dbReference>
<keyword evidence="4" id="KW-0539">Nucleus</keyword>
<protein>
    <recommendedName>
        <fullName evidence="6">18S rRNA factor 2</fullName>
    </recommendedName>
</protein>
<feature type="compositionally biased region" description="Acidic residues" evidence="7">
    <location>
        <begin position="10"/>
        <end position="19"/>
    </location>
</feature>
<keyword evidence="3" id="KW-0694">RNA-binding</keyword>
<feature type="compositionally biased region" description="Low complexity" evidence="7">
    <location>
        <begin position="45"/>
        <end position="55"/>
    </location>
</feature>
<feature type="region of interest" description="Disordered" evidence="7">
    <location>
        <begin position="1"/>
        <end position="78"/>
    </location>
</feature>
<comment type="similarity">
    <text evidence="2">Belongs to the ESF2/ABP1 family.</text>
</comment>
<dbReference type="PANTHER" id="PTHR12311:SF7">
    <property type="entry name" value="ACTIVATOR OF BASAL TRANSCRIPTION 1"/>
    <property type="match status" value="1"/>
</dbReference>
<accession>A0A6A5ZN16</accession>
<evidence type="ECO:0000256" key="6">
    <source>
        <dbReference type="ARBA" id="ARBA00032634"/>
    </source>
</evidence>
<feature type="compositionally biased region" description="Acidic residues" evidence="7">
    <location>
        <begin position="59"/>
        <end position="68"/>
    </location>
</feature>
<dbReference type="GO" id="GO:0000480">
    <property type="term" value="P:endonucleolytic cleavage in 5'-ETS of tricistronic rRNA transcript (SSU-rRNA, 5.8S rRNA, LSU-rRNA)"/>
    <property type="evidence" value="ECO:0007669"/>
    <property type="project" value="TreeGrafter"/>
</dbReference>
<evidence type="ECO:0000313" key="9">
    <source>
        <dbReference type="Proteomes" id="UP000799770"/>
    </source>
</evidence>
<dbReference type="AlphaFoldDB" id="A0A6A5ZN16"/>
<evidence type="ECO:0000256" key="1">
    <source>
        <dbReference type="ARBA" id="ARBA00004604"/>
    </source>
</evidence>
<evidence type="ECO:0000256" key="3">
    <source>
        <dbReference type="ARBA" id="ARBA00022884"/>
    </source>
</evidence>
<dbReference type="GO" id="GO:0005730">
    <property type="term" value="C:nucleolus"/>
    <property type="evidence" value="ECO:0007669"/>
    <property type="project" value="UniProtKB-SubCell"/>
</dbReference>
<dbReference type="CDD" id="cd12263">
    <property type="entry name" value="RRM_ABT1_like"/>
    <property type="match status" value="1"/>
</dbReference>
<proteinExistence type="inferred from homology"/>
<comment type="function">
    <text evidence="5">Involved in the small subunit (SSU) processome assembly and function, and in the 18S rRNA synthesis. Required for the early cleavages at sites A0, A1 and A2.</text>
</comment>
<sequence>MATRKRNEWLDAEDSDEDIQGYNSEEESRAQLLPSAKRQKVSHTSDSASEGSDAAEPQEGAEDDAPSEDEVHDKPKKDRSGIIYLSRVPPFMKPSVLRSLLTPHGAIGRIFCTPESSTNRTSRLKSGGTRRKLFLDGWVEFLSKRDAKTVAQMLNAQIIGGKKRSKWHDEVWNIRYLRGVKWSHLVEQIQNENAERAARMRAEIAQSTRENKRFLANVESGKMVAGMEAKRRRKEEHEVGDGDGDGGEVQVRSLEREEKGPRRTFKQREIQLKGKKPTDNVELAQKVMSSIM</sequence>
<dbReference type="SUPFAM" id="SSF54928">
    <property type="entry name" value="RNA-binding domain, RBD"/>
    <property type="match status" value="1"/>
</dbReference>
<dbReference type="InterPro" id="IPR035979">
    <property type="entry name" value="RBD_domain_sf"/>
</dbReference>
<reference evidence="8" key="1">
    <citation type="journal article" date="2020" name="Stud. Mycol.">
        <title>101 Dothideomycetes genomes: a test case for predicting lifestyles and emergence of pathogens.</title>
        <authorList>
            <person name="Haridas S."/>
            <person name="Albert R."/>
            <person name="Binder M."/>
            <person name="Bloem J."/>
            <person name="Labutti K."/>
            <person name="Salamov A."/>
            <person name="Andreopoulos B."/>
            <person name="Baker S."/>
            <person name="Barry K."/>
            <person name="Bills G."/>
            <person name="Bluhm B."/>
            <person name="Cannon C."/>
            <person name="Castanera R."/>
            <person name="Culley D."/>
            <person name="Daum C."/>
            <person name="Ezra D."/>
            <person name="Gonzalez J."/>
            <person name="Henrissat B."/>
            <person name="Kuo A."/>
            <person name="Liang C."/>
            <person name="Lipzen A."/>
            <person name="Lutzoni F."/>
            <person name="Magnuson J."/>
            <person name="Mondo S."/>
            <person name="Nolan M."/>
            <person name="Ohm R."/>
            <person name="Pangilinan J."/>
            <person name="Park H.-J."/>
            <person name="Ramirez L."/>
            <person name="Alfaro M."/>
            <person name="Sun H."/>
            <person name="Tritt A."/>
            <person name="Yoshinaga Y."/>
            <person name="Zwiers L.-H."/>
            <person name="Turgeon B."/>
            <person name="Goodwin S."/>
            <person name="Spatafora J."/>
            <person name="Crous P."/>
            <person name="Grigoriev I."/>
        </authorList>
    </citation>
    <scope>NUCLEOTIDE SEQUENCE</scope>
    <source>
        <strain evidence="8">CBS 627.86</strain>
    </source>
</reference>
<dbReference type="InterPro" id="IPR012677">
    <property type="entry name" value="Nucleotide-bd_a/b_plait_sf"/>
</dbReference>
<dbReference type="InterPro" id="IPR039119">
    <property type="entry name" value="ABT1/Esf2"/>
</dbReference>
<dbReference type="Gene3D" id="3.30.70.330">
    <property type="match status" value="1"/>
</dbReference>
<dbReference type="PANTHER" id="PTHR12311">
    <property type="entry name" value="ACTIVATOR OF BASAL TRANSCRIPTION 1"/>
    <property type="match status" value="1"/>
</dbReference>
<gene>
    <name evidence="8" type="ORF">BDV96DRAFT_283487</name>
</gene>
<feature type="compositionally biased region" description="Basic and acidic residues" evidence="7">
    <location>
        <begin position="69"/>
        <end position="78"/>
    </location>
</feature>
<comment type="subcellular location">
    <subcellularLocation>
        <location evidence="1">Nucleus</location>
        <location evidence="1">Nucleolus</location>
    </subcellularLocation>
</comment>
<feature type="region of interest" description="Disordered" evidence="7">
    <location>
        <begin position="226"/>
        <end position="277"/>
    </location>
</feature>
<dbReference type="GO" id="GO:0003723">
    <property type="term" value="F:RNA binding"/>
    <property type="evidence" value="ECO:0007669"/>
    <property type="project" value="UniProtKB-KW"/>
</dbReference>
<dbReference type="InterPro" id="IPR034353">
    <property type="entry name" value="ABT1/ESF2_RRM"/>
</dbReference>
<name>A0A6A5ZN16_9PLEO</name>
<dbReference type="EMBL" id="ML977313">
    <property type="protein sequence ID" value="KAF2121012.1"/>
    <property type="molecule type" value="Genomic_DNA"/>
</dbReference>
<evidence type="ECO:0000313" key="8">
    <source>
        <dbReference type="EMBL" id="KAF2121012.1"/>
    </source>
</evidence>
<dbReference type="OrthoDB" id="287393at2759"/>
<evidence type="ECO:0000256" key="5">
    <source>
        <dbReference type="ARBA" id="ARBA00025024"/>
    </source>
</evidence>
<evidence type="ECO:0000256" key="2">
    <source>
        <dbReference type="ARBA" id="ARBA00005819"/>
    </source>
</evidence>
<feature type="compositionally biased region" description="Basic and acidic residues" evidence="7">
    <location>
        <begin position="253"/>
        <end position="277"/>
    </location>
</feature>
<dbReference type="Proteomes" id="UP000799770">
    <property type="component" value="Unassembled WGS sequence"/>
</dbReference>
<dbReference type="GO" id="GO:0000472">
    <property type="term" value="P:endonucleolytic cleavage to generate mature 5'-end of SSU-rRNA from (SSU-rRNA, 5.8S rRNA, LSU-rRNA)"/>
    <property type="evidence" value="ECO:0007669"/>
    <property type="project" value="TreeGrafter"/>
</dbReference>
<evidence type="ECO:0000256" key="4">
    <source>
        <dbReference type="ARBA" id="ARBA00023242"/>
    </source>
</evidence>
<organism evidence="8 9">
    <name type="scientific">Lophiotrema nucula</name>
    <dbReference type="NCBI Taxonomy" id="690887"/>
    <lineage>
        <taxon>Eukaryota</taxon>
        <taxon>Fungi</taxon>
        <taxon>Dikarya</taxon>
        <taxon>Ascomycota</taxon>
        <taxon>Pezizomycotina</taxon>
        <taxon>Dothideomycetes</taxon>
        <taxon>Pleosporomycetidae</taxon>
        <taxon>Pleosporales</taxon>
        <taxon>Lophiotremataceae</taxon>
        <taxon>Lophiotrema</taxon>
    </lineage>
</organism>